<dbReference type="InterPro" id="IPR036138">
    <property type="entry name" value="PBP_dimer_sf"/>
</dbReference>
<evidence type="ECO:0000256" key="6">
    <source>
        <dbReference type="ARBA" id="ARBA00023251"/>
    </source>
</evidence>
<dbReference type="PANTHER" id="PTHR30627:SF6">
    <property type="entry name" value="BETA-LACTAMASE YBXI-RELATED"/>
    <property type="match status" value="1"/>
</dbReference>
<dbReference type="InterPro" id="IPR050515">
    <property type="entry name" value="Beta-lactam/transpept"/>
</dbReference>
<dbReference type="GO" id="GO:0008800">
    <property type="term" value="F:beta-lactamase activity"/>
    <property type="evidence" value="ECO:0007669"/>
    <property type="project" value="UniProtKB-EC"/>
</dbReference>
<dbReference type="EMBL" id="JAOSHN010000010">
    <property type="protein sequence ID" value="MCU7380437.1"/>
    <property type="molecule type" value="Genomic_DNA"/>
</dbReference>
<dbReference type="Pfam" id="PF00905">
    <property type="entry name" value="Transpeptidase"/>
    <property type="match status" value="1"/>
</dbReference>
<sequence>MRKRIAFVTAALGILTLALIGRLAYIQFWGHQDLSQAASAQQMIALEGANTRGLIYDRNHTPLVGNNQEYIFIIREKNFDGESKRALNLMGARELKNTGSGYKVFASKSYDKELGQQLIRNSSAYILEAGRRYGQQQKAVHILGYVNPQDASGATGIELMCESQLSLLNKRIFTTADVKGNILQGKGLVVRTAMDEDSYVKEGVVTTLDAGLQGAVEDILRGSGKNGAIVVLKRETGEIVASASTPVFDPNRVSEYMSSDKNELVNKVTQGTYPPGSVFKIVLAAAAAEQGISPDKTFVCKGYEMINGQKVICKTGGEEGHGTITLRDALAQSCNSTFIQLGQELGAETILQTAKKMGLGEMAIKDYPGQKEGKLMTLQQSQGAAIANLSIGQGETLATPLQIARMTNIIANGGIDPGVHILLEDGETQEKQAISSNAAEEVRSMMEKTMSDGTGKSLTADVSMAGKTGSAEASLGGKETVHGWMTGFAPAQNPEYTITVFVENGQSGSQSAGPLFAQVVQYLSDSKSFERPLDF</sequence>
<proteinExistence type="inferred from homology"/>
<comment type="catalytic activity">
    <reaction evidence="1">
        <text>a beta-lactam + H2O = a substituted beta-amino acid</text>
        <dbReference type="Rhea" id="RHEA:20401"/>
        <dbReference type="ChEBI" id="CHEBI:15377"/>
        <dbReference type="ChEBI" id="CHEBI:35627"/>
        <dbReference type="ChEBI" id="CHEBI:140347"/>
        <dbReference type="EC" id="3.5.2.6"/>
    </reaction>
</comment>
<evidence type="ECO:0000313" key="8">
    <source>
        <dbReference type="EMBL" id="MCU7380437.1"/>
    </source>
</evidence>
<organism evidence="8 9">
    <name type="scientific">Hominibacterium faecale</name>
    <dbReference type="NCBI Taxonomy" id="2839743"/>
    <lineage>
        <taxon>Bacteria</taxon>
        <taxon>Bacillati</taxon>
        <taxon>Bacillota</taxon>
        <taxon>Clostridia</taxon>
        <taxon>Peptostreptococcales</taxon>
        <taxon>Anaerovoracaceae</taxon>
        <taxon>Hominibacterium</taxon>
    </lineage>
</organism>
<dbReference type="PANTHER" id="PTHR30627">
    <property type="entry name" value="PEPTIDOGLYCAN D,D-TRANSPEPTIDASE"/>
    <property type="match status" value="1"/>
</dbReference>
<dbReference type="Proteomes" id="UP001065549">
    <property type="component" value="Unassembled WGS sequence"/>
</dbReference>
<protein>
    <recommendedName>
        <fullName evidence="3">beta-lactamase</fullName>
        <ecNumber evidence="3">3.5.2.6</ecNumber>
    </recommendedName>
</protein>
<gene>
    <name evidence="8" type="ORF">OBO34_19170</name>
</gene>
<keyword evidence="9" id="KW-1185">Reference proteome</keyword>
<keyword evidence="6" id="KW-0046">Antibiotic resistance</keyword>
<keyword evidence="5" id="KW-0378">Hydrolase</keyword>
<name>A0A9J6QYA3_9FIRM</name>
<feature type="domain" description="Penicillin-binding protein transpeptidase" evidence="7">
    <location>
        <begin position="227"/>
        <end position="520"/>
    </location>
</feature>
<dbReference type="EC" id="3.5.2.6" evidence="3"/>
<dbReference type="Gene3D" id="3.40.710.10">
    <property type="entry name" value="DD-peptidase/beta-lactamase superfamily"/>
    <property type="match status" value="1"/>
</dbReference>
<evidence type="ECO:0000256" key="5">
    <source>
        <dbReference type="ARBA" id="ARBA00022801"/>
    </source>
</evidence>
<dbReference type="InterPro" id="IPR012338">
    <property type="entry name" value="Beta-lactam/transpept-like"/>
</dbReference>
<evidence type="ECO:0000256" key="3">
    <source>
        <dbReference type="ARBA" id="ARBA00012865"/>
    </source>
</evidence>
<dbReference type="GO" id="GO:0071555">
    <property type="term" value="P:cell wall organization"/>
    <property type="evidence" value="ECO:0007669"/>
    <property type="project" value="TreeGrafter"/>
</dbReference>
<dbReference type="SUPFAM" id="SSF56601">
    <property type="entry name" value="beta-lactamase/transpeptidase-like"/>
    <property type="match status" value="1"/>
</dbReference>
<dbReference type="GO" id="GO:0008658">
    <property type="term" value="F:penicillin binding"/>
    <property type="evidence" value="ECO:0007669"/>
    <property type="project" value="InterPro"/>
</dbReference>
<reference evidence="8" key="1">
    <citation type="submission" date="2022-09" db="EMBL/GenBank/DDBJ databases">
        <title>Culturomic study of gut microbiota in children with autism spectrum disorder.</title>
        <authorList>
            <person name="Efimov B.A."/>
            <person name="Chaplin A.V."/>
            <person name="Sokolova S.R."/>
            <person name="Pikina A.P."/>
            <person name="Korzhanova M."/>
            <person name="Belova V."/>
            <person name="Korostin D."/>
        </authorList>
    </citation>
    <scope>NUCLEOTIDE SEQUENCE</scope>
    <source>
        <strain evidence="8">ASD5510</strain>
    </source>
</reference>
<dbReference type="GO" id="GO:0046677">
    <property type="term" value="P:response to antibiotic"/>
    <property type="evidence" value="ECO:0007669"/>
    <property type="project" value="UniProtKB-KW"/>
</dbReference>
<evidence type="ECO:0000256" key="4">
    <source>
        <dbReference type="ARBA" id="ARBA00022729"/>
    </source>
</evidence>
<evidence type="ECO:0000313" key="9">
    <source>
        <dbReference type="Proteomes" id="UP001065549"/>
    </source>
</evidence>
<dbReference type="SUPFAM" id="SSF56519">
    <property type="entry name" value="Penicillin binding protein dimerisation domain"/>
    <property type="match status" value="1"/>
</dbReference>
<dbReference type="InterPro" id="IPR001460">
    <property type="entry name" value="PCN-bd_Tpept"/>
</dbReference>
<accession>A0A9J6QYA3</accession>
<comment type="similarity">
    <text evidence="2">Belongs to the class-D beta-lactamase family.</text>
</comment>
<keyword evidence="4" id="KW-0732">Signal</keyword>
<evidence type="ECO:0000256" key="2">
    <source>
        <dbReference type="ARBA" id="ARBA00007898"/>
    </source>
</evidence>
<evidence type="ECO:0000259" key="7">
    <source>
        <dbReference type="Pfam" id="PF00905"/>
    </source>
</evidence>
<evidence type="ECO:0000256" key="1">
    <source>
        <dbReference type="ARBA" id="ARBA00001526"/>
    </source>
</evidence>
<dbReference type="Gene3D" id="3.90.1310.10">
    <property type="entry name" value="Penicillin-binding protein 2a (Domain 2)"/>
    <property type="match status" value="1"/>
</dbReference>
<comment type="caution">
    <text evidence="8">The sequence shown here is derived from an EMBL/GenBank/DDBJ whole genome shotgun (WGS) entry which is preliminary data.</text>
</comment>
<dbReference type="GO" id="GO:0005886">
    <property type="term" value="C:plasma membrane"/>
    <property type="evidence" value="ECO:0007669"/>
    <property type="project" value="TreeGrafter"/>
</dbReference>
<dbReference type="AlphaFoldDB" id="A0A9J6QYA3"/>
<dbReference type="RefSeq" id="WP_227754629.1">
    <property type="nucleotide sequence ID" value="NZ_JAJAGH010000002.1"/>
</dbReference>